<feature type="chain" id="PRO_5012370754" description="Kazal-like domain-containing protein" evidence="1">
    <location>
        <begin position="18"/>
        <end position="122"/>
    </location>
</feature>
<feature type="domain" description="Kazal-like" evidence="2">
    <location>
        <begin position="69"/>
        <end position="119"/>
    </location>
</feature>
<dbReference type="EMBL" id="MTYJ01000014">
    <property type="protein sequence ID" value="OQV23099.1"/>
    <property type="molecule type" value="Genomic_DNA"/>
</dbReference>
<organism evidence="3 4">
    <name type="scientific">Hypsibius exemplaris</name>
    <name type="common">Freshwater tardigrade</name>
    <dbReference type="NCBI Taxonomy" id="2072580"/>
    <lineage>
        <taxon>Eukaryota</taxon>
        <taxon>Metazoa</taxon>
        <taxon>Ecdysozoa</taxon>
        <taxon>Tardigrada</taxon>
        <taxon>Eutardigrada</taxon>
        <taxon>Parachela</taxon>
        <taxon>Hypsibioidea</taxon>
        <taxon>Hypsibiidae</taxon>
        <taxon>Hypsibius</taxon>
    </lineage>
</organism>
<evidence type="ECO:0000256" key="1">
    <source>
        <dbReference type="SAM" id="SignalP"/>
    </source>
</evidence>
<feature type="signal peptide" evidence="1">
    <location>
        <begin position="1"/>
        <end position="17"/>
    </location>
</feature>
<dbReference type="OrthoDB" id="328123at2759"/>
<gene>
    <name evidence="3" type="ORF">BV898_03144</name>
</gene>
<evidence type="ECO:0000313" key="3">
    <source>
        <dbReference type="EMBL" id="OQV23099.1"/>
    </source>
</evidence>
<dbReference type="SUPFAM" id="SSF100895">
    <property type="entry name" value="Kazal-type serine protease inhibitors"/>
    <property type="match status" value="2"/>
</dbReference>
<dbReference type="Proteomes" id="UP000192578">
    <property type="component" value="Unassembled WGS sequence"/>
</dbReference>
<dbReference type="Pfam" id="PF07648">
    <property type="entry name" value="Kazal_2"/>
    <property type="match status" value="1"/>
</dbReference>
<proteinExistence type="predicted"/>
<comment type="caution">
    <text evidence="3">The sequence shown here is derived from an EMBL/GenBank/DDBJ whole genome shotgun (WGS) entry which is preliminary data.</text>
</comment>
<reference evidence="4" key="1">
    <citation type="submission" date="2017-01" db="EMBL/GenBank/DDBJ databases">
        <title>Comparative genomics of anhydrobiosis in the tardigrade Hypsibius dujardini.</title>
        <authorList>
            <person name="Yoshida Y."/>
            <person name="Koutsovoulos G."/>
            <person name="Laetsch D."/>
            <person name="Stevens L."/>
            <person name="Kumar S."/>
            <person name="Horikawa D."/>
            <person name="Ishino K."/>
            <person name="Komine S."/>
            <person name="Tomita M."/>
            <person name="Blaxter M."/>
            <person name="Arakawa K."/>
        </authorList>
    </citation>
    <scope>NUCLEOTIDE SEQUENCE [LARGE SCALE GENOMIC DNA]</scope>
    <source>
        <strain evidence="4">Z151</strain>
    </source>
</reference>
<dbReference type="SMART" id="SM00280">
    <property type="entry name" value="KAZAL"/>
    <property type="match status" value="2"/>
</dbReference>
<protein>
    <recommendedName>
        <fullName evidence="2">Kazal-like domain-containing protein</fullName>
    </recommendedName>
</protein>
<dbReference type="PANTHER" id="PTHR21131:SF0">
    <property type="entry name" value="GEO10195P1-RELATED"/>
    <property type="match status" value="1"/>
</dbReference>
<dbReference type="Pfam" id="PF00050">
    <property type="entry name" value="Kazal_1"/>
    <property type="match status" value="1"/>
</dbReference>
<dbReference type="InterPro" id="IPR002350">
    <property type="entry name" value="Kazal_dom"/>
</dbReference>
<dbReference type="PROSITE" id="PS51465">
    <property type="entry name" value="KAZAL_2"/>
    <property type="match status" value="2"/>
</dbReference>
<sequence length="122" mass="12663">MIALLAMVVTLATRASAESHVMCAAVYDPVCGQNGQTYGSACNAAIVHVQIAHQGACISIPLPRPTAPVAPGPTTQRPRCVCLSMLVMLVCGEDGKTHTSPCRARCAGNTNFTTGRCPVPLN</sequence>
<accession>A0A1W0X6E6</accession>
<dbReference type="InterPro" id="IPR036058">
    <property type="entry name" value="Kazal_dom_sf"/>
</dbReference>
<evidence type="ECO:0000259" key="2">
    <source>
        <dbReference type="PROSITE" id="PS51465"/>
    </source>
</evidence>
<evidence type="ECO:0000313" key="4">
    <source>
        <dbReference type="Proteomes" id="UP000192578"/>
    </source>
</evidence>
<dbReference type="InterPro" id="IPR053265">
    <property type="entry name" value="Serpin"/>
</dbReference>
<dbReference type="PANTHER" id="PTHR21131">
    <property type="entry name" value="SERINE-TYPE ENDOPEPTIDASE INHIBITOR"/>
    <property type="match status" value="1"/>
</dbReference>
<keyword evidence="1" id="KW-0732">Signal</keyword>
<dbReference type="Gene3D" id="3.30.60.30">
    <property type="match status" value="2"/>
</dbReference>
<dbReference type="CDD" id="cd00104">
    <property type="entry name" value="KAZAL_FS"/>
    <property type="match status" value="2"/>
</dbReference>
<dbReference type="AlphaFoldDB" id="A0A1W0X6E6"/>
<feature type="domain" description="Kazal-like" evidence="2">
    <location>
        <begin position="23"/>
        <end position="59"/>
    </location>
</feature>
<name>A0A1W0X6E6_HYPEX</name>
<keyword evidence="4" id="KW-1185">Reference proteome</keyword>